<organism evidence="1 2">
    <name type="scientific">Ovis ammon polii</name>
    <dbReference type="NCBI Taxonomy" id="230172"/>
    <lineage>
        <taxon>Eukaryota</taxon>
        <taxon>Metazoa</taxon>
        <taxon>Chordata</taxon>
        <taxon>Craniata</taxon>
        <taxon>Vertebrata</taxon>
        <taxon>Euteleostomi</taxon>
        <taxon>Mammalia</taxon>
        <taxon>Eutheria</taxon>
        <taxon>Laurasiatheria</taxon>
        <taxon>Artiodactyla</taxon>
        <taxon>Ruminantia</taxon>
        <taxon>Pecora</taxon>
        <taxon>Bovidae</taxon>
        <taxon>Caprinae</taxon>
        <taxon>Ovis</taxon>
    </lineage>
</organism>
<name>A0AAD4YEP8_OVIAM</name>
<evidence type="ECO:0000313" key="2">
    <source>
        <dbReference type="Proteomes" id="UP001214576"/>
    </source>
</evidence>
<gene>
    <name evidence="1" type="ORF">MG293_000575</name>
</gene>
<dbReference type="AlphaFoldDB" id="A0AAD4YEP8"/>
<reference evidence="1" key="1">
    <citation type="submission" date="2022-03" db="EMBL/GenBank/DDBJ databases">
        <title>Genomic analyses of argali, domestic sheep and their hybrids provide insights into chromosomal evolution, heterosis and genetic basis of agronomic traits.</title>
        <authorList>
            <person name="Li M."/>
        </authorList>
    </citation>
    <scope>NUCLEOTIDE SEQUENCE</scope>
    <source>
        <strain evidence="1">CAU-MHL-2022a</strain>
        <tissue evidence="1">Skin</tissue>
    </source>
</reference>
<proteinExistence type="predicted"/>
<sequence length="95" mass="10761">MSEGNADHPGKRFGASPVPVRNWNDLPKDTWLQDNFGVTVLVALYNNSHITLSRNCERTCILFSSQYLQILKMEAIMETKCVAPYFKGGNRGLER</sequence>
<dbReference type="Proteomes" id="UP001214576">
    <property type="component" value="Unassembled WGS sequence"/>
</dbReference>
<protein>
    <submittedName>
        <fullName evidence="1">Uncharacterized protein</fullName>
    </submittedName>
</protein>
<keyword evidence="2" id="KW-1185">Reference proteome</keyword>
<dbReference type="EMBL" id="JAKZEL010000001">
    <property type="protein sequence ID" value="KAI4548245.1"/>
    <property type="molecule type" value="Genomic_DNA"/>
</dbReference>
<comment type="caution">
    <text evidence="1">The sequence shown here is derived from an EMBL/GenBank/DDBJ whole genome shotgun (WGS) entry which is preliminary data.</text>
</comment>
<evidence type="ECO:0000313" key="1">
    <source>
        <dbReference type="EMBL" id="KAI4548245.1"/>
    </source>
</evidence>
<accession>A0AAD4YEP8</accession>